<keyword evidence="3 5" id="KW-0371">Homeobox</keyword>
<keyword evidence="4 5" id="KW-0539">Nucleus</keyword>
<evidence type="ECO:0000256" key="1">
    <source>
        <dbReference type="ARBA" id="ARBA00004123"/>
    </source>
</evidence>
<proteinExistence type="predicted"/>
<evidence type="ECO:0000256" key="2">
    <source>
        <dbReference type="ARBA" id="ARBA00023125"/>
    </source>
</evidence>
<feature type="region of interest" description="Disordered" evidence="7">
    <location>
        <begin position="44"/>
        <end position="106"/>
    </location>
</feature>
<dbReference type="GO" id="GO:0005634">
    <property type="term" value="C:nucleus"/>
    <property type="evidence" value="ECO:0007669"/>
    <property type="project" value="UniProtKB-SubCell"/>
</dbReference>
<dbReference type="AlphaFoldDB" id="A0A818IH58"/>
<evidence type="ECO:0000313" key="11">
    <source>
        <dbReference type="Proteomes" id="UP000663823"/>
    </source>
</evidence>
<dbReference type="EMBL" id="CAJOAX010000143">
    <property type="protein sequence ID" value="CAF3521251.1"/>
    <property type="molecule type" value="Genomic_DNA"/>
</dbReference>
<comment type="subcellular location">
    <subcellularLocation>
        <location evidence="1 5 6">Nucleus</location>
    </subcellularLocation>
</comment>
<dbReference type="PANTHER" id="PTHR24329">
    <property type="entry name" value="HOMEOBOX PROTEIN ARISTALESS"/>
    <property type="match status" value="1"/>
</dbReference>
<name>A0A818IH58_9BILA</name>
<dbReference type="InterPro" id="IPR001356">
    <property type="entry name" value="HD"/>
</dbReference>
<evidence type="ECO:0000256" key="5">
    <source>
        <dbReference type="PROSITE-ProRule" id="PRU00108"/>
    </source>
</evidence>
<accession>A0A818IH58</accession>
<feature type="region of interest" description="Disordered" evidence="7">
    <location>
        <begin position="168"/>
        <end position="198"/>
    </location>
</feature>
<dbReference type="PROSITE" id="PS50071">
    <property type="entry name" value="HOMEOBOX_2"/>
    <property type="match status" value="1"/>
</dbReference>
<dbReference type="InterPro" id="IPR009057">
    <property type="entry name" value="Homeodomain-like_sf"/>
</dbReference>
<comment type="caution">
    <text evidence="10">The sequence shown here is derived from an EMBL/GenBank/DDBJ whole genome shotgun (WGS) entry which is preliminary data.</text>
</comment>
<evidence type="ECO:0000256" key="7">
    <source>
        <dbReference type="SAM" id="MobiDB-lite"/>
    </source>
</evidence>
<feature type="DNA-binding region" description="Homeobox" evidence="5">
    <location>
        <begin position="113"/>
        <end position="172"/>
    </location>
</feature>
<sequence>MSGYSGPPSVNPYWYYDPHGYQPNVSVSFNTNISVNTSPHPSFDMCNNNNNNNNSTSRFADSGYLSRTPTPPTPVRILSPQPLSMRQELDNKESDSRMSEKSFDESKPRLPYVKRTRIQYTHQQLQVLELAFEDNHYPEVTTVDQLAEILGVRHEKISIWFQNRRSRFKRQQKPKSTSSSNDVTKKITHSSSIPSAVPSSSYDPSTSYYPSYFWPSPIVDNRIAASSYSVSPHVPSCYDSNTSPMWNTNNNAAYLSSTQWHQSSCSTMNLSLSSPSSPCTSLLSEHLPSM</sequence>
<dbReference type="Proteomes" id="UP000663882">
    <property type="component" value="Unassembled WGS sequence"/>
</dbReference>
<evidence type="ECO:0000259" key="8">
    <source>
        <dbReference type="PROSITE" id="PS50071"/>
    </source>
</evidence>
<evidence type="ECO:0000256" key="3">
    <source>
        <dbReference type="ARBA" id="ARBA00023155"/>
    </source>
</evidence>
<dbReference type="SUPFAM" id="SSF46689">
    <property type="entry name" value="Homeodomain-like"/>
    <property type="match status" value="1"/>
</dbReference>
<protein>
    <recommendedName>
        <fullName evidence="8">Homeobox domain-containing protein</fullName>
    </recommendedName>
</protein>
<dbReference type="CDD" id="cd00086">
    <property type="entry name" value="homeodomain"/>
    <property type="match status" value="1"/>
</dbReference>
<evidence type="ECO:0000256" key="4">
    <source>
        <dbReference type="ARBA" id="ARBA00023242"/>
    </source>
</evidence>
<organism evidence="10 11">
    <name type="scientific">Rotaria sordida</name>
    <dbReference type="NCBI Taxonomy" id="392033"/>
    <lineage>
        <taxon>Eukaryota</taxon>
        <taxon>Metazoa</taxon>
        <taxon>Spiralia</taxon>
        <taxon>Gnathifera</taxon>
        <taxon>Rotifera</taxon>
        <taxon>Eurotatoria</taxon>
        <taxon>Bdelloidea</taxon>
        <taxon>Philodinida</taxon>
        <taxon>Philodinidae</taxon>
        <taxon>Rotaria</taxon>
    </lineage>
</organism>
<keyword evidence="2 5" id="KW-0238">DNA-binding</keyword>
<dbReference type="Gene3D" id="1.10.10.60">
    <property type="entry name" value="Homeodomain-like"/>
    <property type="match status" value="1"/>
</dbReference>
<dbReference type="SMART" id="SM00389">
    <property type="entry name" value="HOX"/>
    <property type="match status" value="1"/>
</dbReference>
<dbReference type="GO" id="GO:0000981">
    <property type="term" value="F:DNA-binding transcription factor activity, RNA polymerase II-specific"/>
    <property type="evidence" value="ECO:0007669"/>
    <property type="project" value="InterPro"/>
</dbReference>
<dbReference type="EMBL" id="CAJNOO010000014">
    <property type="protein sequence ID" value="CAF0741593.1"/>
    <property type="molecule type" value="Genomic_DNA"/>
</dbReference>
<feature type="compositionally biased region" description="Basic and acidic residues" evidence="7">
    <location>
        <begin position="87"/>
        <end position="106"/>
    </location>
</feature>
<reference evidence="10" key="1">
    <citation type="submission" date="2021-02" db="EMBL/GenBank/DDBJ databases">
        <authorList>
            <person name="Nowell W R."/>
        </authorList>
    </citation>
    <scope>NUCLEOTIDE SEQUENCE</scope>
</reference>
<feature type="domain" description="Homeobox" evidence="8">
    <location>
        <begin position="111"/>
        <end position="171"/>
    </location>
</feature>
<gene>
    <name evidence="10" type="ORF">OTI717_LOCUS2817</name>
    <name evidence="9" type="ORF">RFH988_LOCUS770</name>
</gene>
<evidence type="ECO:0000313" key="9">
    <source>
        <dbReference type="EMBL" id="CAF0741593.1"/>
    </source>
</evidence>
<dbReference type="InterPro" id="IPR050649">
    <property type="entry name" value="Paired_Homeobox_TFs"/>
</dbReference>
<dbReference type="OrthoDB" id="6159439at2759"/>
<evidence type="ECO:0000313" key="10">
    <source>
        <dbReference type="EMBL" id="CAF3521251.1"/>
    </source>
</evidence>
<evidence type="ECO:0000256" key="6">
    <source>
        <dbReference type="RuleBase" id="RU000682"/>
    </source>
</evidence>
<dbReference type="Proteomes" id="UP000663823">
    <property type="component" value="Unassembled WGS sequence"/>
</dbReference>
<dbReference type="Pfam" id="PF00046">
    <property type="entry name" value="Homeodomain"/>
    <property type="match status" value="1"/>
</dbReference>
<dbReference type="InterPro" id="IPR017970">
    <property type="entry name" value="Homeobox_CS"/>
</dbReference>
<dbReference type="PROSITE" id="PS00027">
    <property type="entry name" value="HOMEOBOX_1"/>
    <property type="match status" value="1"/>
</dbReference>
<dbReference type="PANTHER" id="PTHR24329:SF552">
    <property type="entry name" value="HOMEOBOX DOMAIN-CONTAINING PROTEIN"/>
    <property type="match status" value="1"/>
</dbReference>
<dbReference type="GO" id="GO:0000977">
    <property type="term" value="F:RNA polymerase II transcription regulatory region sequence-specific DNA binding"/>
    <property type="evidence" value="ECO:0007669"/>
    <property type="project" value="TreeGrafter"/>
</dbReference>